<dbReference type="Gene3D" id="3.40.50.150">
    <property type="entry name" value="Vaccinia Virus protein VP39"/>
    <property type="match status" value="1"/>
</dbReference>
<keyword evidence="5" id="KW-0067">ATP-binding</keyword>
<keyword evidence="4" id="KW-0547">Nucleotide-binding</keyword>
<comment type="similarity">
    <text evidence="2">Belongs to the asparagine synthetase family.</text>
</comment>
<dbReference type="CDD" id="cd00712">
    <property type="entry name" value="AsnB"/>
    <property type="match status" value="1"/>
</dbReference>
<evidence type="ECO:0000256" key="2">
    <source>
        <dbReference type="ARBA" id="ARBA00005752"/>
    </source>
</evidence>
<dbReference type="Pfam" id="PF13537">
    <property type="entry name" value="GATase_7"/>
    <property type="match status" value="1"/>
</dbReference>
<name>Q72WL6_NITV2</name>
<dbReference type="RefSeq" id="WP_011176651.1">
    <property type="nucleotide sequence ID" value="NC_005863.1"/>
</dbReference>
<dbReference type="SMR" id="Q72WL6"/>
<dbReference type="InterPro" id="IPR001962">
    <property type="entry name" value="Asn_synthase"/>
</dbReference>
<dbReference type="SUPFAM" id="SSF56235">
    <property type="entry name" value="N-terminal nucleophile aminohydrolases (Ntn hydrolases)"/>
    <property type="match status" value="1"/>
</dbReference>
<keyword evidence="6" id="KW-0315">Glutamine amidotransferase</keyword>
<dbReference type="GO" id="GO:0005524">
    <property type="term" value="F:ATP binding"/>
    <property type="evidence" value="ECO:0007669"/>
    <property type="project" value="UniProtKB-KW"/>
</dbReference>
<keyword evidence="9" id="KW-0614">Plasmid</keyword>
<dbReference type="Gene3D" id="3.60.20.10">
    <property type="entry name" value="Glutamine Phosphoribosylpyrophosphate, subunit 1, domain 1"/>
    <property type="match status" value="1"/>
</dbReference>
<proteinExistence type="inferred from homology"/>
<protein>
    <recommendedName>
        <fullName evidence="3">asparagine synthase (glutamine-hydrolyzing)</fullName>
        <ecNumber evidence="3">6.3.5.4</ecNumber>
    </recommendedName>
</protein>
<dbReference type="GO" id="GO:0006529">
    <property type="term" value="P:asparagine biosynthetic process"/>
    <property type="evidence" value="ECO:0007669"/>
    <property type="project" value="InterPro"/>
</dbReference>
<dbReference type="InterPro" id="IPR029055">
    <property type="entry name" value="Ntn_hydrolases_N"/>
</dbReference>
<dbReference type="InterPro" id="IPR014729">
    <property type="entry name" value="Rossmann-like_a/b/a_fold"/>
</dbReference>
<comment type="catalytic activity">
    <reaction evidence="7">
        <text>L-aspartate + L-glutamine + ATP + H2O = L-asparagine + L-glutamate + AMP + diphosphate + H(+)</text>
        <dbReference type="Rhea" id="RHEA:12228"/>
        <dbReference type="ChEBI" id="CHEBI:15377"/>
        <dbReference type="ChEBI" id="CHEBI:15378"/>
        <dbReference type="ChEBI" id="CHEBI:29985"/>
        <dbReference type="ChEBI" id="CHEBI:29991"/>
        <dbReference type="ChEBI" id="CHEBI:30616"/>
        <dbReference type="ChEBI" id="CHEBI:33019"/>
        <dbReference type="ChEBI" id="CHEBI:58048"/>
        <dbReference type="ChEBI" id="CHEBI:58359"/>
        <dbReference type="ChEBI" id="CHEBI:456215"/>
        <dbReference type="EC" id="6.3.5.4"/>
    </reaction>
</comment>
<evidence type="ECO:0000256" key="6">
    <source>
        <dbReference type="ARBA" id="ARBA00022962"/>
    </source>
</evidence>
<keyword evidence="10" id="KW-1185">Reference proteome</keyword>
<dbReference type="InterPro" id="IPR051786">
    <property type="entry name" value="ASN_synthetase/amidase"/>
</dbReference>
<geneLocation type="plasmid" evidence="9 10">
    <name>pDV</name>
</geneLocation>
<evidence type="ECO:0000256" key="1">
    <source>
        <dbReference type="ARBA" id="ARBA00005187"/>
    </source>
</evidence>
<evidence type="ECO:0000256" key="7">
    <source>
        <dbReference type="ARBA" id="ARBA00048741"/>
    </source>
</evidence>
<dbReference type="NCBIfam" id="TIGR01536">
    <property type="entry name" value="asn_synth_AEB"/>
    <property type="match status" value="1"/>
</dbReference>
<dbReference type="CDD" id="cd01991">
    <property type="entry name" value="Asn_synthase_B_C"/>
    <property type="match status" value="1"/>
</dbReference>
<dbReference type="PATRIC" id="fig|882.5.peg.3152"/>
<evidence type="ECO:0000313" key="9">
    <source>
        <dbReference type="EMBL" id="AAS94382.1"/>
    </source>
</evidence>
<dbReference type="InterPro" id="IPR006426">
    <property type="entry name" value="Asn_synth_AEB"/>
</dbReference>
<dbReference type="GO" id="GO:0004066">
    <property type="term" value="F:asparagine synthase (glutamine-hydrolyzing) activity"/>
    <property type="evidence" value="ECO:0007669"/>
    <property type="project" value="UniProtKB-EC"/>
</dbReference>
<dbReference type="InterPro" id="IPR033738">
    <property type="entry name" value="AsnB_N"/>
</dbReference>
<dbReference type="PANTHER" id="PTHR43284">
    <property type="entry name" value="ASPARAGINE SYNTHETASE (GLUTAMINE-HYDROLYZING)"/>
    <property type="match status" value="1"/>
</dbReference>
<dbReference type="InterPro" id="IPR017932">
    <property type="entry name" value="GATase_2_dom"/>
</dbReference>
<dbReference type="EC" id="6.3.5.4" evidence="3"/>
<dbReference type="Pfam" id="PF05711">
    <property type="entry name" value="TylF"/>
    <property type="match status" value="1"/>
</dbReference>
<dbReference type="AlphaFoldDB" id="Q72WL6"/>
<dbReference type="EnsemblBacteria" id="AAS94382">
    <property type="protein sequence ID" value="AAS94382"/>
    <property type="gene ID" value="DVUA0073"/>
</dbReference>
<sequence length="889" mass="98811">MCGIAGIISRKDRNVSSQPLNRMLTSQEHRGPDAGYGVSFRRQSTGAFAAGRRHSADALAAGLEPAPVWLGHRRLSILDLSDKSAQPLRRGDLHIVFNGELFNYIELRSELTALGEHFETSGDTEVLLASYRHWGAGCLERFNGIFAFAIFDASRGSLFAARDPFGVKPFHYGVKPFHYAVTHDFLIFASEIKAISASGLVLRKWDPDVASAYLSYALTTAPQGRTFFENIRQIPPGHCLTLASPDDEPSVTRYYAPRITETPRSLHELVDEGAGLIRQSCRIRMRSDRDVGLCLSSGIDSANVAAALVAEGIAPECYSIDAASSSMLDEFPLITALADKLGLHVNPIRHPDAIPTADIVRYMLFNDEPSLFWGSYNQFHLYREMRKLGVIVSMSGHGGDELFCGYQRYYPAVVRDMLAQRRIMSLIWWCLRQSRHLMQDRRTIRSTWDSYSHPLGWANDYAHDIAALHLKHTIADPEEWISTFVGASSWGEQQQKSLFTYELQYLLRDADRNSMAHGIEERVPLLDTRLYEFCASVPLKDLCQDGYLKGLARQLFPAIPESLRFHQIKRGLYTDISSKLPQLQADLMPLVHRSPLLRELVDLQKLPQQLPGIVWWRLCSLAVLDVSGIEEWTAQTPLPRLVDDEMAERIGGVPSGTGRTAVIRHVLDEGLSYLEPGALHGLAETVGLIESAAIPGCIIEAGCALGGSTMVLATAKAKERPLHVFDVFGCIPPPGSNDGEEARARFAVIAAGESTGLNGKRYYGYEPDLLKNVQDNFVALGLPPAEHGITFVPGLYENTLYPSGPVALAHIDCDWYQSVKTCLERIAPHISPGGRMIIDDYDHYSGCRRAVDEFLEASNGQFIRERYARVHLVRTKADGQETDVHRPGD</sequence>
<dbReference type="Pfam" id="PF00733">
    <property type="entry name" value="Asn_synthase"/>
    <property type="match status" value="1"/>
</dbReference>
<evidence type="ECO:0000256" key="4">
    <source>
        <dbReference type="ARBA" id="ARBA00022741"/>
    </source>
</evidence>
<evidence type="ECO:0000256" key="3">
    <source>
        <dbReference type="ARBA" id="ARBA00012737"/>
    </source>
</evidence>
<dbReference type="Proteomes" id="UP000002194">
    <property type="component" value="Plasmid pDV"/>
</dbReference>
<dbReference type="InterPro" id="IPR008884">
    <property type="entry name" value="TylF_MeTrfase"/>
</dbReference>
<reference evidence="9 10" key="1">
    <citation type="journal article" date="2004" name="Nat. Biotechnol.">
        <title>The genome sequence of the anaerobic, sulfate-reducing bacterium Desulfovibrio vulgaris Hildenborough.</title>
        <authorList>
            <person name="Heidelberg J.F."/>
            <person name="Seshadri R."/>
            <person name="Haveman S.A."/>
            <person name="Hemme C.L."/>
            <person name="Paulsen I.T."/>
            <person name="Kolonay J.F."/>
            <person name="Eisen J.A."/>
            <person name="Ward N."/>
            <person name="Methe B."/>
            <person name="Brinkac L.M."/>
            <person name="Daugherty S.C."/>
            <person name="Deboy R.T."/>
            <person name="Dodson R.J."/>
            <person name="Durkin A.S."/>
            <person name="Madupu R."/>
            <person name="Nelson W.C."/>
            <person name="Sullivan S.A."/>
            <person name="Fouts D."/>
            <person name="Haft D.H."/>
            <person name="Selengut J."/>
            <person name="Peterson J.D."/>
            <person name="Davidsen T.M."/>
            <person name="Zafar N."/>
            <person name="Zhou L."/>
            <person name="Radune D."/>
            <person name="Dimitrov G."/>
            <person name="Hance M."/>
            <person name="Tran K."/>
            <person name="Khouri H."/>
            <person name="Gill J."/>
            <person name="Utterback T.R."/>
            <person name="Feldblyum T.V."/>
            <person name="Wall J.D."/>
            <person name="Voordouw G."/>
            <person name="Fraser C.M."/>
        </authorList>
    </citation>
    <scope>NUCLEOTIDE SEQUENCE [LARGE SCALE GENOMIC DNA]</scope>
    <source>
        <strain evidence="10">ATCC 29579 / DSM 644 / NCIMB 8303 / VKM B-1760 / Hildenborough</strain>
        <plasmid evidence="10">pDV</plasmid>
    </source>
</reference>
<dbReference type="SUPFAM" id="SSF52402">
    <property type="entry name" value="Adenine nucleotide alpha hydrolases-like"/>
    <property type="match status" value="1"/>
</dbReference>
<dbReference type="PROSITE" id="PS51278">
    <property type="entry name" value="GATASE_TYPE_2"/>
    <property type="match status" value="1"/>
</dbReference>
<dbReference type="PhylomeDB" id="Q72WL6"/>
<feature type="domain" description="Glutamine amidotransferase type-2" evidence="8">
    <location>
        <begin position="2"/>
        <end position="245"/>
    </location>
</feature>
<dbReference type="EMBL" id="AE017286">
    <property type="protein sequence ID" value="AAS94382.1"/>
    <property type="molecule type" value="Genomic_DNA"/>
</dbReference>
<organism evidence="9 10">
    <name type="scientific">Nitratidesulfovibrio vulgaris (strain ATCC 29579 / DSM 644 / CCUG 34227 / NCIMB 8303 / VKM B-1760 / Hildenborough)</name>
    <name type="common">Desulfovibrio vulgaris</name>
    <dbReference type="NCBI Taxonomy" id="882"/>
    <lineage>
        <taxon>Bacteria</taxon>
        <taxon>Pseudomonadati</taxon>
        <taxon>Thermodesulfobacteriota</taxon>
        <taxon>Desulfovibrionia</taxon>
        <taxon>Desulfovibrionales</taxon>
        <taxon>Desulfovibrionaceae</taxon>
        <taxon>Nitratidesulfovibrio</taxon>
    </lineage>
</organism>
<dbReference type="OrthoDB" id="9799872at2"/>
<dbReference type="PANTHER" id="PTHR43284:SF1">
    <property type="entry name" value="ASPARAGINE SYNTHETASE"/>
    <property type="match status" value="1"/>
</dbReference>
<evidence type="ECO:0000256" key="5">
    <source>
        <dbReference type="ARBA" id="ARBA00022840"/>
    </source>
</evidence>
<dbReference type="InterPro" id="IPR029063">
    <property type="entry name" value="SAM-dependent_MTases_sf"/>
</dbReference>
<dbReference type="Gene3D" id="3.40.50.620">
    <property type="entry name" value="HUPs"/>
    <property type="match status" value="2"/>
</dbReference>
<evidence type="ECO:0000313" key="10">
    <source>
        <dbReference type="Proteomes" id="UP000002194"/>
    </source>
</evidence>
<dbReference type="SUPFAM" id="SSF53335">
    <property type="entry name" value="S-adenosyl-L-methionine-dependent methyltransferases"/>
    <property type="match status" value="1"/>
</dbReference>
<dbReference type="KEGG" id="dvu:DVUA0073"/>
<comment type="pathway">
    <text evidence="1">Amino-acid biosynthesis; L-asparagine biosynthesis; L-asparagine from L-aspartate (L-Gln route): step 1/1.</text>
</comment>
<accession>Q72WL6</accession>
<dbReference type="HOGENOM" id="CLU_326465_0_0_7"/>
<gene>
    <name evidence="9" type="ordered locus">DVUA0073</name>
</gene>
<evidence type="ECO:0000259" key="8">
    <source>
        <dbReference type="PROSITE" id="PS51278"/>
    </source>
</evidence>